<dbReference type="Gene3D" id="3.20.20.140">
    <property type="entry name" value="Metal-dependent hydrolases"/>
    <property type="match status" value="1"/>
</dbReference>
<dbReference type="AlphaFoldDB" id="A0A2W2E226"/>
<evidence type="ECO:0000313" key="6">
    <source>
        <dbReference type="Proteomes" id="UP000248627"/>
    </source>
</evidence>
<feature type="binding site" evidence="3">
    <location>
        <position position="300"/>
    </location>
    <ligand>
        <name>a divalent metal cation</name>
        <dbReference type="ChEBI" id="CHEBI:60240"/>
        <label>1</label>
    </ligand>
</feature>
<dbReference type="Pfam" id="PF02126">
    <property type="entry name" value="PTE"/>
    <property type="match status" value="1"/>
</dbReference>
<dbReference type="GO" id="GO:0016788">
    <property type="term" value="F:hydrolase activity, acting on ester bonds"/>
    <property type="evidence" value="ECO:0007669"/>
    <property type="project" value="InterPro"/>
</dbReference>
<dbReference type="InterPro" id="IPR017947">
    <property type="entry name" value="AryldialkylPase_Zn-BS"/>
</dbReference>
<dbReference type="InterPro" id="IPR032466">
    <property type="entry name" value="Metal_Hydrolase"/>
</dbReference>
<organism evidence="5 6">
    <name type="scientific">Micromonospora endophytica</name>
    <dbReference type="NCBI Taxonomy" id="515350"/>
    <lineage>
        <taxon>Bacteria</taxon>
        <taxon>Bacillati</taxon>
        <taxon>Actinomycetota</taxon>
        <taxon>Actinomycetes</taxon>
        <taxon>Micromonosporales</taxon>
        <taxon>Micromonosporaceae</taxon>
        <taxon>Micromonospora</taxon>
    </lineage>
</organism>
<dbReference type="Proteomes" id="UP000248627">
    <property type="component" value="Unassembled WGS sequence"/>
</dbReference>
<feature type="binding site" evidence="3">
    <location>
        <position position="176"/>
    </location>
    <ligand>
        <name>a divalent metal cation</name>
        <dbReference type="ChEBI" id="CHEBI:60240"/>
        <label>1</label>
    </ligand>
</feature>
<keyword evidence="1 3" id="KW-0479">Metal-binding</keyword>
<evidence type="ECO:0000256" key="1">
    <source>
        <dbReference type="ARBA" id="ARBA00022723"/>
    </source>
</evidence>
<protein>
    <recommendedName>
        <fullName evidence="7">Phosphotriesterase-related protein</fullName>
    </recommendedName>
</protein>
<comment type="caution">
    <text evidence="4">Lacks conserved residue(s) required for the propagation of feature annotation.</text>
</comment>
<feature type="binding site" evidence="3">
    <location>
        <position position="39"/>
    </location>
    <ligand>
        <name>a divalent metal cation</name>
        <dbReference type="ChEBI" id="CHEBI:60240"/>
        <label>1</label>
    </ligand>
</feature>
<dbReference type="PANTHER" id="PTHR10819">
    <property type="entry name" value="PHOSPHOTRIESTERASE-RELATED"/>
    <property type="match status" value="1"/>
</dbReference>
<dbReference type="InterPro" id="IPR001559">
    <property type="entry name" value="Phosphotriesterase"/>
</dbReference>
<evidence type="ECO:0000256" key="4">
    <source>
        <dbReference type="PROSITE-ProRule" id="PRU00679"/>
    </source>
</evidence>
<feature type="binding site" evidence="3">
    <location>
        <position position="237"/>
    </location>
    <ligand>
        <name>a divalent metal cation</name>
        <dbReference type="ChEBI" id="CHEBI:60240"/>
        <label>2</label>
    </ligand>
</feature>
<sequence>MPRAPTTPAATRRSGMDQVWSVTGPIGPDDLGLTLPHEHVFANLTPTESRDGFMTVWEERERDIRRFVERGGRTLWDVTNGELSDYAAPIYYDRDPAHQVQNPVTGSRSVANVLATKEMAERTGVNIILGTGHYFEAYLDQDWWERNSVNQIADYLVADLLDEIPGTGVRAGLLGEIASDRPKITANEERSFRAAGRAAVETGVLVSTHAPTFPTGEAQIDILTAEGVDPERIVIGHTDTVKDVRYSIDLLNRGVYIQYDCMMACKVGGQVAVAELRRRVDYLKHLVDRGFAAKILLSQDVSQRSHQAEFGGPGMCFLFEEFAEYAVAAGIEPEVLTMMTVDNPRRAMFGR</sequence>
<dbReference type="OrthoDB" id="9795018at2"/>
<evidence type="ECO:0000313" key="5">
    <source>
        <dbReference type="EMBL" id="PZF99023.1"/>
    </source>
</evidence>
<keyword evidence="6" id="KW-1185">Reference proteome</keyword>
<dbReference type="PROSITE" id="PS51347">
    <property type="entry name" value="PHOSPHOTRIESTERASE_2"/>
    <property type="match status" value="1"/>
</dbReference>
<evidence type="ECO:0000256" key="3">
    <source>
        <dbReference type="PIRSR" id="PIRSR601559-52"/>
    </source>
</evidence>
<dbReference type="PROSITE" id="PS01322">
    <property type="entry name" value="PHOSPHOTRIESTERASE_1"/>
    <property type="match status" value="1"/>
</dbReference>
<keyword evidence="2" id="KW-0378">Hydrolase</keyword>
<dbReference type="SUPFAM" id="SSF51556">
    <property type="entry name" value="Metallo-dependent hydrolases"/>
    <property type="match status" value="1"/>
</dbReference>
<comment type="caution">
    <text evidence="5">The sequence shown here is derived from an EMBL/GenBank/DDBJ whole genome shotgun (WGS) entry which is preliminary data.</text>
</comment>
<feature type="binding site" evidence="3">
    <location>
        <position position="209"/>
    </location>
    <ligand>
        <name>a divalent metal cation</name>
        <dbReference type="ChEBI" id="CHEBI:60240"/>
        <label>2</label>
    </ligand>
</feature>
<reference evidence="5 6" key="1">
    <citation type="submission" date="2018-01" db="EMBL/GenBank/DDBJ databases">
        <title>Draft genome sequence of Jishengella endophytica.</title>
        <authorList>
            <person name="Sahin N."/>
            <person name="Ay H."/>
            <person name="Saygin H."/>
        </authorList>
    </citation>
    <scope>NUCLEOTIDE SEQUENCE [LARGE SCALE GENOMIC DNA]</scope>
    <source>
        <strain evidence="5 6">DSM 45430</strain>
    </source>
</reference>
<accession>A0A2W2E226</accession>
<evidence type="ECO:0000256" key="2">
    <source>
        <dbReference type="ARBA" id="ARBA00022801"/>
    </source>
</evidence>
<dbReference type="PANTHER" id="PTHR10819:SF3">
    <property type="entry name" value="PHOSPHOTRIESTERASE-RELATED PROTEIN"/>
    <property type="match status" value="1"/>
</dbReference>
<comment type="similarity">
    <text evidence="4">Belongs to the metallo-dependent hydrolases superfamily. Phosphotriesterase family.</text>
</comment>
<name>A0A2W2E226_9ACTN</name>
<comment type="cofactor">
    <cofactor evidence="3">
        <name>a divalent metal cation</name>
        <dbReference type="ChEBI" id="CHEBI:60240"/>
    </cofactor>
    <text evidence="3">Binds 2 divalent metal cations per subunit.</text>
</comment>
<dbReference type="EMBL" id="POTX01000030">
    <property type="protein sequence ID" value="PZF99023.1"/>
    <property type="molecule type" value="Genomic_DNA"/>
</dbReference>
<proteinExistence type="inferred from homology"/>
<gene>
    <name evidence="5" type="ORF">C1I93_07100</name>
</gene>
<feature type="binding site" evidence="3">
    <location>
        <position position="176"/>
    </location>
    <ligand>
        <name>a divalent metal cation</name>
        <dbReference type="ChEBI" id="CHEBI:60240"/>
        <label>2</label>
    </ligand>
</feature>
<feature type="binding site" evidence="3">
    <location>
        <position position="37"/>
    </location>
    <ligand>
        <name>a divalent metal cation</name>
        <dbReference type="ChEBI" id="CHEBI:60240"/>
        <label>1</label>
    </ligand>
</feature>
<evidence type="ECO:0008006" key="7">
    <source>
        <dbReference type="Google" id="ProtNLM"/>
    </source>
</evidence>
<dbReference type="GO" id="GO:0008270">
    <property type="term" value="F:zinc ion binding"/>
    <property type="evidence" value="ECO:0007669"/>
    <property type="project" value="InterPro"/>
</dbReference>